<evidence type="ECO:0000313" key="1">
    <source>
        <dbReference type="EMBL" id="MDO1451619.1"/>
    </source>
</evidence>
<evidence type="ECO:0008006" key="3">
    <source>
        <dbReference type="Google" id="ProtNLM"/>
    </source>
</evidence>
<comment type="caution">
    <text evidence="1">The sequence shown here is derived from an EMBL/GenBank/DDBJ whole genome shotgun (WGS) entry which is preliminary data.</text>
</comment>
<evidence type="ECO:0000313" key="2">
    <source>
        <dbReference type="Proteomes" id="UP001168528"/>
    </source>
</evidence>
<keyword evidence="2" id="KW-1185">Reference proteome</keyword>
<dbReference type="Proteomes" id="UP001168528">
    <property type="component" value="Unassembled WGS sequence"/>
</dbReference>
<gene>
    <name evidence="1" type="ORF">Q0590_35430</name>
</gene>
<sequence>MLKLLLLTINQNLHQEQNCNFSKRVMILFLLVSFQPAAAQQGDYFQYGKDGRKGYWQLKTNPATRCTEVTFYSQEGELLYKESLKGKFIKLNKRNIGVLNENLARLTNHTLLATQVKSVDLFARNQAVLITSNLTGKAIKANVVGYLSAELRYELHVLAAKASFLLTLSNPTREPLIIKIKNAKGQTLFSERTFLVTYENLLHLHSLEEGKYTVIVSGYKKKLTQKVELIKDKDTKYLLLLP</sequence>
<accession>A0ABT8RHQ7</accession>
<reference evidence="1" key="1">
    <citation type="submission" date="2023-07" db="EMBL/GenBank/DDBJ databases">
        <title>The genome sequence of Rhodocytophaga aerolata KACC 12507.</title>
        <authorList>
            <person name="Zhang X."/>
        </authorList>
    </citation>
    <scope>NUCLEOTIDE SEQUENCE</scope>
    <source>
        <strain evidence="1">KACC 12507</strain>
    </source>
</reference>
<organism evidence="1 2">
    <name type="scientific">Rhodocytophaga aerolata</name>
    <dbReference type="NCBI Taxonomy" id="455078"/>
    <lineage>
        <taxon>Bacteria</taxon>
        <taxon>Pseudomonadati</taxon>
        <taxon>Bacteroidota</taxon>
        <taxon>Cytophagia</taxon>
        <taxon>Cytophagales</taxon>
        <taxon>Rhodocytophagaceae</taxon>
        <taxon>Rhodocytophaga</taxon>
    </lineage>
</organism>
<dbReference type="EMBL" id="JAUKPO010000072">
    <property type="protein sequence ID" value="MDO1451619.1"/>
    <property type="molecule type" value="Genomic_DNA"/>
</dbReference>
<protein>
    <recommendedName>
        <fullName evidence="3">T9SS type A sorting domain-containing protein</fullName>
    </recommendedName>
</protein>
<proteinExistence type="predicted"/>
<dbReference type="RefSeq" id="WP_302042415.1">
    <property type="nucleotide sequence ID" value="NZ_JAUKPO010000072.1"/>
</dbReference>
<name>A0ABT8RHQ7_9BACT</name>